<comment type="caution">
    <text evidence="2">The sequence shown here is derived from an EMBL/GenBank/DDBJ whole genome shotgun (WGS) entry which is preliminary data.</text>
</comment>
<name>A0AA88J210_FICCA</name>
<evidence type="ECO:0000256" key="1">
    <source>
        <dbReference type="SAM" id="MobiDB-lite"/>
    </source>
</evidence>
<evidence type="ECO:0000313" key="2">
    <source>
        <dbReference type="EMBL" id="GMN59511.1"/>
    </source>
</evidence>
<accession>A0AA88J210</accession>
<feature type="region of interest" description="Disordered" evidence="1">
    <location>
        <begin position="100"/>
        <end position="121"/>
    </location>
</feature>
<proteinExistence type="predicted"/>
<evidence type="ECO:0000313" key="3">
    <source>
        <dbReference type="Proteomes" id="UP001187192"/>
    </source>
</evidence>
<sequence>MMMNRSARDVGLTGPWSGRSGKPASKIARWSDLTGPWSSTVRKTSEQKVLAGPDLIFRIGSARALTMGARENQNLTRTGHAGLENQRAKLARWFDLTGTGPARPGMVRLPPKTSEQNLLAGPTCPVSVSSVRKKQKTASTGCFPEPA</sequence>
<protein>
    <submittedName>
        <fullName evidence="2">Uncharacterized protein</fullName>
    </submittedName>
</protein>
<dbReference type="EMBL" id="BTGU01000088">
    <property type="protein sequence ID" value="GMN59511.1"/>
    <property type="molecule type" value="Genomic_DNA"/>
</dbReference>
<feature type="region of interest" description="Disordered" evidence="1">
    <location>
        <begin position="1"/>
        <end position="25"/>
    </location>
</feature>
<reference evidence="2" key="1">
    <citation type="submission" date="2023-07" db="EMBL/GenBank/DDBJ databases">
        <title>draft genome sequence of fig (Ficus carica).</title>
        <authorList>
            <person name="Takahashi T."/>
            <person name="Nishimura K."/>
        </authorList>
    </citation>
    <scope>NUCLEOTIDE SEQUENCE</scope>
</reference>
<dbReference type="AlphaFoldDB" id="A0AA88J210"/>
<gene>
    <name evidence="2" type="ORF">TIFTF001_028612</name>
</gene>
<keyword evidence="3" id="KW-1185">Reference proteome</keyword>
<organism evidence="2 3">
    <name type="scientific">Ficus carica</name>
    <name type="common">Common fig</name>
    <dbReference type="NCBI Taxonomy" id="3494"/>
    <lineage>
        <taxon>Eukaryota</taxon>
        <taxon>Viridiplantae</taxon>
        <taxon>Streptophyta</taxon>
        <taxon>Embryophyta</taxon>
        <taxon>Tracheophyta</taxon>
        <taxon>Spermatophyta</taxon>
        <taxon>Magnoliopsida</taxon>
        <taxon>eudicotyledons</taxon>
        <taxon>Gunneridae</taxon>
        <taxon>Pentapetalae</taxon>
        <taxon>rosids</taxon>
        <taxon>fabids</taxon>
        <taxon>Rosales</taxon>
        <taxon>Moraceae</taxon>
        <taxon>Ficeae</taxon>
        <taxon>Ficus</taxon>
    </lineage>
</organism>
<dbReference type="Proteomes" id="UP001187192">
    <property type="component" value="Unassembled WGS sequence"/>
</dbReference>